<dbReference type="EMBL" id="KQ947438">
    <property type="protein sequence ID" value="KUJ07823.1"/>
    <property type="molecule type" value="Genomic_DNA"/>
</dbReference>
<dbReference type="RefSeq" id="XP_018062178.1">
    <property type="nucleotide sequence ID" value="XM_018220841.1"/>
</dbReference>
<dbReference type="PANTHER" id="PTHR35041:SF3">
    <property type="entry name" value="FORMYLMETHIONINE DEFORMYLASE-LIKE PROTEIN"/>
    <property type="match status" value="1"/>
</dbReference>
<dbReference type="PANTHER" id="PTHR35041">
    <property type="entry name" value="MEDIATOR OF RNA POLYMERASE II TRANSCRIPTION SUBUNIT 1"/>
    <property type="match status" value="1"/>
</dbReference>
<sequence>MTGEEADHEIQAARPEAATQHNFTPPISKKADPYTVEVMEQPTPALKGRLVLDPQWPQRAGLALSTFGAFCLTRAVVIAYQQLVWVTLKKRSFKLSTIDAIFNALDDPLGFLDLELISRATRLSILAIQLWLIPISVLLTPATLTPIARTENITITCNNIQSINMNLDVQVTPTLLAGENLGPQGLVYGRAMPSNNSIIFYEEPSMALE</sequence>
<keyword evidence="3" id="KW-1185">Reference proteome</keyword>
<dbReference type="InParanoid" id="A0A132B6E0"/>
<proteinExistence type="predicted"/>
<accession>A0A132B6E0</accession>
<dbReference type="GeneID" id="28830567"/>
<feature type="region of interest" description="Disordered" evidence="1">
    <location>
        <begin position="1"/>
        <end position="25"/>
    </location>
</feature>
<dbReference type="AlphaFoldDB" id="A0A132B6E0"/>
<gene>
    <name evidence="2" type="ORF">LY89DRAFT_742588</name>
</gene>
<dbReference type="Proteomes" id="UP000070700">
    <property type="component" value="Unassembled WGS sequence"/>
</dbReference>
<dbReference type="KEGG" id="psco:LY89DRAFT_742588"/>
<reference evidence="2 3" key="1">
    <citation type="submission" date="2015-10" db="EMBL/GenBank/DDBJ databases">
        <title>Full genome of DAOMC 229536 Phialocephala scopiformis, a fungal endophyte of spruce producing the potent anti-insectan compound rugulosin.</title>
        <authorList>
            <consortium name="DOE Joint Genome Institute"/>
            <person name="Walker A.K."/>
            <person name="Frasz S.L."/>
            <person name="Seifert K.A."/>
            <person name="Miller J.D."/>
            <person name="Mondo S.J."/>
            <person name="Labutti K."/>
            <person name="Lipzen A."/>
            <person name="Dockter R."/>
            <person name="Kennedy M."/>
            <person name="Grigoriev I.V."/>
            <person name="Spatafora J.W."/>
        </authorList>
    </citation>
    <scope>NUCLEOTIDE SEQUENCE [LARGE SCALE GENOMIC DNA]</scope>
    <source>
        <strain evidence="2 3">CBS 120377</strain>
    </source>
</reference>
<protein>
    <submittedName>
        <fullName evidence="2">Uncharacterized protein</fullName>
    </submittedName>
</protein>
<dbReference type="OrthoDB" id="5322539at2759"/>
<organism evidence="2 3">
    <name type="scientific">Mollisia scopiformis</name>
    <name type="common">Conifer needle endophyte fungus</name>
    <name type="synonym">Phialocephala scopiformis</name>
    <dbReference type="NCBI Taxonomy" id="149040"/>
    <lineage>
        <taxon>Eukaryota</taxon>
        <taxon>Fungi</taxon>
        <taxon>Dikarya</taxon>
        <taxon>Ascomycota</taxon>
        <taxon>Pezizomycotina</taxon>
        <taxon>Leotiomycetes</taxon>
        <taxon>Helotiales</taxon>
        <taxon>Mollisiaceae</taxon>
        <taxon>Mollisia</taxon>
    </lineage>
</organism>
<name>A0A132B6E0_MOLSC</name>
<evidence type="ECO:0000313" key="2">
    <source>
        <dbReference type="EMBL" id="KUJ07823.1"/>
    </source>
</evidence>
<evidence type="ECO:0000313" key="3">
    <source>
        <dbReference type="Proteomes" id="UP000070700"/>
    </source>
</evidence>
<evidence type="ECO:0000256" key="1">
    <source>
        <dbReference type="SAM" id="MobiDB-lite"/>
    </source>
</evidence>